<evidence type="ECO:0000256" key="2">
    <source>
        <dbReference type="ARBA" id="ARBA00006312"/>
    </source>
</evidence>
<dbReference type="Proteomes" id="UP001159364">
    <property type="component" value="Linkage Group LG10"/>
</dbReference>
<dbReference type="SUPFAM" id="SSF53383">
    <property type="entry name" value="PLP-dependent transferases"/>
    <property type="match status" value="1"/>
</dbReference>
<dbReference type="GO" id="GO:0008483">
    <property type="term" value="F:transaminase activity"/>
    <property type="evidence" value="ECO:0007669"/>
    <property type="project" value="UniProtKB-KW"/>
</dbReference>
<name>A0AAV8SNE1_9ROSI</name>
<dbReference type="PANTHER" id="PTHR43795">
    <property type="entry name" value="BIFUNCTIONAL ASPARTATE AMINOTRANSFERASE AND GLUTAMATE/ASPARTATE-PREPHENATE AMINOTRANSFERASE-RELATED"/>
    <property type="match status" value="1"/>
</dbReference>
<evidence type="ECO:0000256" key="5">
    <source>
        <dbReference type="ARBA" id="ARBA00022898"/>
    </source>
</evidence>
<dbReference type="InterPro" id="IPR015421">
    <property type="entry name" value="PyrdxlP-dep_Trfase_major"/>
</dbReference>
<keyword evidence="6" id="KW-0812">Transmembrane</keyword>
<sequence length="451" mass="50194">MGKFLNSFSTRHLLVTSLALNVSLLLMVFFKTGADGLDGVSLLKQVVTLAAIGGLLSELHAFHRTQKTTTSASSSTVTIANLGKDRVIDLDHGDPTMYERYWQQVGDKSSILIPGWRSVSYLSDPGNVCWFLEPEFAKQVTRLHKIVRNAETEGRHIVVGTGSTQLVQALLYALSPQDAKEPINVVSAAPYYSCYPDITDCLKSGLYKWAGDARSFNKDGPYIEIVNTPNNPDGTSGQAVVNRSRGTLIYDLAYYWPQYTPIASPADHDIMLFTVSKCTGHAGMRIGWALVKDLEIAKKMIKYIEITTIGVSKDSQLRAAKVLTVVSDSVEHPKKKEESFFDFGYSKMSERWKLLKAAVEQSGLFTLPELSPEFCKFSGKLFGTQPAFAWLKCNGPVEDCEALLRENKILARSGKHFGASRQFVRISMLDREENIGLFIERLSKIRIEKPM</sequence>
<keyword evidence="6" id="KW-1133">Transmembrane helix</keyword>
<keyword evidence="9" id="KW-1185">Reference proteome</keyword>
<dbReference type="InterPro" id="IPR006948">
    <property type="entry name" value="Alliinase_C"/>
</dbReference>
<dbReference type="InterPro" id="IPR050478">
    <property type="entry name" value="Ethylene_sulfur-biosynth"/>
</dbReference>
<dbReference type="Gene3D" id="2.10.25.30">
    <property type="entry name" value="EGF-like, alliinase"/>
    <property type="match status" value="1"/>
</dbReference>
<keyword evidence="6" id="KW-0472">Membrane</keyword>
<gene>
    <name evidence="8" type="ORF">K2173_022740</name>
</gene>
<dbReference type="EMBL" id="JAIWQS010000010">
    <property type="protein sequence ID" value="KAJ8753499.1"/>
    <property type="molecule type" value="Genomic_DNA"/>
</dbReference>
<feature type="domain" description="Alliinase C-terminal" evidence="7">
    <location>
        <begin position="88"/>
        <end position="445"/>
    </location>
</feature>
<reference evidence="8 9" key="1">
    <citation type="submission" date="2021-09" db="EMBL/GenBank/DDBJ databases">
        <title>Genomic insights and catalytic innovation underlie evolution of tropane alkaloids biosynthesis.</title>
        <authorList>
            <person name="Wang Y.-J."/>
            <person name="Tian T."/>
            <person name="Huang J.-P."/>
            <person name="Huang S.-X."/>
        </authorList>
    </citation>
    <scope>NUCLEOTIDE SEQUENCE [LARGE SCALE GENOMIC DNA]</scope>
    <source>
        <strain evidence="8">KIB-2018</strain>
        <tissue evidence="8">Leaf</tissue>
    </source>
</reference>
<dbReference type="Pfam" id="PF04864">
    <property type="entry name" value="Alliinase_C"/>
    <property type="match status" value="1"/>
</dbReference>
<evidence type="ECO:0000313" key="9">
    <source>
        <dbReference type="Proteomes" id="UP001159364"/>
    </source>
</evidence>
<comment type="cofactor">
    <cofactor evidence="1">
        <name>pyridoxal 5'-phosphate</name>
        <dbReference type="ChEBI" id="CHEBI:597326"/>
    </cofactor>
</comment>
<protein>
    <recommendedName>
        <fullName evidence="7">Alliinase C-terminal domain-containing protein</fullName>
    </recommendedName>
</protein>
<dbReference type="InterPro" id="IPR015422">
    <property type="entry name" value="PyrdxlP-dep_Trfase_small"/>
</dbReference>
<proteinExistence type="inferred from homology"/>
<comment type="subunit">
    <text evidence="3">Homodimer.</text>
</comment>
<dbReference type="Gene3D" id="3.40.640.10">
    <property type="entry name" value="Type I PLP-dependent aspartate aminotransferase-like (Major domain)"/>
    <property type="match status" value="1"/>
</dbReference>
<evidence type="ECO:0000259" key="7">
    <source>
        <dbReference type="Pfam" id="PF04864"/>
    </source>
</evidence>
<evidence type="ECO:0000256" key="3">
    <source>
        <dbReference type="ARBA" id="ARBA00011738"/>
    </source>
</evidence>
<dbReference type="InterPro" id="IPR037029">
    <property type="entry name" value="Alliinase_N_sf"/>
</dbReference>
<dbReference type="Gene3D" id="3.90.1150.10">
    <property type="entry name" value="Aspartate Aminotransferase, domain 1"/>
    <property type="match status" value="1"/>
</dbReference>
<organism evidence="8 9">
    <name type="scientific">Erythroxylum novogranatense</name>
    <dbReference type="NCBI Taxonomy" id="1862640"/>
    <lineage>
        <taxon>Eukaryota</taxon>
        <taxon>Viridiplantae</taxon>
        <taxon>Streptophyta</taxon>
        <taxon>Embryophyta</taxon>
        <taxon>Tracheophyta</taxon>
        <taxon>Spermatophyta</taxon>
        <taxon>Magnoliopsida</taxon>
        <taxon>eudicotyledons</taxon>
        <taxon>Gunneridae</taxon>
        <taxon>Pentapetalae</taxon>
        <taxon>rosids</taxon>
        <taxon>fabids</taxon>
        <taxon>Malpighiales</taxon>
        <taxon>Erythroxylaceae</taxon>
        <taxon>Erythroxylum</taxon>
    </lineage>
</organism>
<dbReference type="AlphaFoldDB" id="A0AAV8SNE1"/>
<keyword evidence="4" id="KW-0032">Aminotransferase</keyword>
<evidence type="ECO:0000256" key="4">
    <source>
        <dbReference type="ARBA" id="ARBA00022576"/>
    </source>
</evidence>
<dbReference type="GO" id="GO:0016846">
    <property type="term" value="F:carbon-sulfur lyase activity"/>
    <property type="evidence" value="ECO:0007669"/>
    <property type="project" value="InterPro"/>
</dbReference>
<evidence type="ECO:0000256" key="1">
    <source>
        <dbReference type="ARBA" id="ARBA00001933"/>
    </source>
</evidence>
<feature type="transmembrane region" description="Helical" evidence="6">
    <location>
        <begin position="12"/>
        <end position="30"/>
    </location>
</feature>
<dbReference type="PANTHER" id="PTHR43795:SF22">
    <property type="entry name" value="TRYPTOPHAN AMINOTRANSFERASE-RELATED PROTEIN 2"/>
    <property type="match status" value="1"/>
</dbReference>
<accession>A0AAV8SNE1</accession>
<dbReference type="GO" id="GO:0006520">
    <property type="term" value="P:amino acid metabolic process"/>
    <property type="evidence" value="ECO:0007669"/>
    <property type="project" value="TreeGrafter"/>
</dbReference>
<comment type="caution">
    <text evidence="8">The sequence shown here is derived from an EMBL/GenBank/DDBJ whole genome shotgun (WGS) entry which is preliminary data.</text>
</comment>
<dbReference type="InterPro" id="IPR015424">
    <property type="entry name" value="PyrdxlP-dep_Trfase"/>
</dbReference>
<dbReference type="CDD" id="cd00609">
    <property type="entry name" value="AAT_like"/>
    <property type="match status" value="1"/>
</dbReference>
<evidence type="ECO:0000313" key="8">
    <source>
        <dbReference type="EMBL" id="KAJ8753499.1"/>
    </source>
</evidence>
<comment type="similarity">
    <text evidence="2">Belongs to the alliinase family.</text>
</comment>
<keyword evidence="5" id="KW-0663">Pyridoxal phosphate</keyword>
<evidence type="ECO:0000256" key="6">
    <source>
        <dbReference type="SAM" id="Phobius"/>
    </source>
</evidence>
<keyword evidence="4" id="KW-0808">Transferase</keyword>